<dbReference type="EMBL" id="JBHTKI010000022">
    <property type="protein sequence ID" value="MFD1032662.1"/>
    <property type="molecule type" value="Genomic_DNA"/>
</dbReference>
<evidence type="ECO:0000313" key="3">
    <source>
        <dbReference type="Proteomes" id="UP001597109"/>
    </source>
</evidence>
<sequence>MEDMETAAEKAGMLLNAESEMEPERCIVKKKRAIDIHADTES</sequence>
<protein>
    <submittedName>
        <fullName evidence="2">Uncharacterized protein</fullName>
    </submittedName>
</protein>
<proteinExistence type="predicted"/>
<organism evidence="2 3">
    <name type="scientific">Metaplanococcus flavidus</name>
    <dbReference type="NCBI Taxonomy" id="569883"/>
    <lineage>
        <taxon>Bacteria</taxon>
        <taxon>Bacillati</taxon>
        <taxon>Bacillota</taxon>
        <taxon>Bacilli</taxon>
        <taxon>Bacillales</taxon>
        <taxon>Caryophanaceae</taxon>
        <taxon>Metaplanococcus</taxon>
    </lineage>
</organism>
<accession>A0ABW3LDF6</accession>
<feature type="region of interest" description="Disordered" evidence="1">
    <location>
        <begin position="1"/>
        <end position="22"/>
    </location>
</feature>
<gene>
    <name evidence="2" type="ORF">ACFQ1X_14570</name>
</gene>
<reference evidence="3" key="1">
    <citation type="journal article" date="2019" name="Int. J. Syst. Evol. Microbiol.">
        <title>The Global Catalogue of Microorganisms (GCM) 10K type strain sequencing project: providing services to taxonomists for standard genome sequencing and annotation.</title>
        <authorList>
            <consortium name="The Broad Institute Genomics Platform"/>
            <consortium name="The Broad Institute Genome Sequencing Center for Infectious Disease"/>
            <person name="Wu L."/>
            <person name="Ma J."/>
        </authorList>
    </citation>
    <scope>NUCLEOTIDE SEQUENCE [LARGE SCALE GENOMIC DNA]</scope>
    <source>
        <strain evidence="3">CCUG 56756</strain>
    </source>
</reference>
<comment type="caution">
    <text evidence="2">The sequence shown here is derived from an EMBL/GenBank/DDBJ whole genome shotgun (WGS) entry which is preliminary data.</text>
</comment>
<keyword evidence="3" id="KW-1185">Reference proteome</keyword>
<name>A0ABW3LDF6_9BACL</name>
<evidence type="ECO:0000313" key="2">
    <source>
        <dbReference type="EMBL" id="MFD1032662.1"/>
    </source>
</evidence>
<evidence type="ECO:0000256" key="1">
    <source>
        <dbReference type="SAM" id="MobiDB-lite"/>
    </source>
</evidence>
<dbReference type="Proteomes" id="UP001597109">
    <property type="component" value="Unassembled WGS sequence"/>
</dbReference>